<accession>A0A061R5H6</accession>
<reference evidence="2" key="1">
    <citation type="submission" date="2014-05" db="EMBL/GenBank/DDBJ databases">
        <title>The transcriptome of the halophilic microalga Tetraselmis sp. GSL018 isolated from the Great Salt Lake, Utah.</title>
        <authorList>
            <person name="Jinkerson R.E."/>
            <person name="D'Adamo S."/>
            <person name="Posewitz M.C."/>
        </authorList>
    </citation>
    <scope>NUCLEOTIDE SEQUENCE</scope>
    <source>
        <strain evidence="2">GSL018</strain>
    </source>
</reference>
<gene>
    <name evidence="2" type="ORF">TSPGSL018_15263</name>
</gene>
<feature type="non-terminal residue" evidence="2">
    <location>
        <position position="1"/>
    </location>
</feature>
<feature type="compositionally biased region" description="Basic and acidic residues" evidence="1">
    <location>
        <begin position="41"/>
        <end position="50"/>
    </location>
</feature>
<name>A0A061R5H6_9CHLO</name>
<dbReference type="EMBL" id="GBEZ01020923">
    <property type="protein sequence ID" value="JAC65786.1"/>
    <property type="molecule type" value="Transcribed_RNA"/>
</dbReference>
<dbReference type="AlphaFoldDB" id="A0A061R5H6"/>
<feature type="compositionally biased region" description="Basic and acidic residues" evidence="1">
    <location>
        <begin position="19"/>
        <end position="34"/>
    </location>
</feature>
<organism evidence="2">
    <name type="scientific">Tetraselmis sp. GSL018</name>
    <dbReference type="NCBI Taxonomy" id="582737"/>
    <lineage>
        <taxon>Eukaryota</taxon>
        <taxon>Viridiplantae</taxon>
        <taxon>Chlorophyta</taxon>
        <taxon>core chlorophytes</taxon>
        <taxon>Chlorodendrophyceae</taxon>
        <taxon>Chlorodendrales</taxon>
        <taxon>Chlorodendraceae</taxon>
        <taxon>Tetraselmis</taxon>
    </lineage>
</organism>
<protein>
    <submittedName>
        <fullName evidence="2">Uncharacterized protein</fullName>
    </submittedName>
</protein>
<evidence type="ECO:0000313" key="2">
    <source>
        <dbReference type="EMBL" id="JAC65786.1"/>
    </source>
</evidence>
<proteinExistence type="predicted"/>
<feature type="region of interest" description="Disordered" evidence="1">
    <location>
        <begin position="1"/>
        <end position="50"/>
    </location>
</feature>
<evidence type="ECO:0000256" key="1">
    <source>
        <dbReference type="SAM" id="MobiDB-lite"/>
    </source>
</evidence>
<sequence length="50" mass="5499">LVWLEPNRHAARGRGGGESPEKSDSIRQNKDPARRTSTKGSVEHSHVHGI</sequence>